<feature type="domain" description="Solute-binding protein family 5" evidence="3">
    <location>
        <begin position="110"/>
        <end position="568"/>
    </location>
</feature>
<evidence type="ECO:0000256" key="2">
    <source>
        <dbReference type="SAM" id="SignalP"/>
    </source>
</evidence>
<gene>
    <name evidence="4" type="ORF">SAMN04515671_0432</name>
</gene>
<dbReference type="Gene3D" id="3.90.76.10">
    <property type="entry name" value="Dipeptide-binding Protein, Domain 1"/>
    <property type="match status" value="1"/>
</dbReference>
<evidence type="ECO:0000313" key="5">
    <source>
        <dbReference type="Proteomes" id="UP000198741"/>
    </source>
</evidence>
<feature type="signal peptide" evidence="2">
    <location>
        <begin position="1"/>
        <end position="21"/>
    </location>
</feature>
<dbReference type="STRING" id="1090615.SAMN04515671_0432"/>
<dbReference type="Proteomes" id="UP000198741">
    <property type="component" value="Chromosome I"/>
</dbReference>
<dbReference type="PROSITE" id="PS51257">
    <property type="entry name" value="PROKAR_LIPOPROTEIN"/>
    <property type="match status" value="1"/>
</dbReference>
<dbReference type="InterPro" id="IPR039424">
    <property type="entry name" value="SBP_5"/>
</dbReference>
<feature type="compositionally biased region" description="Low complexity" evidence="1">
    <location>
        <begin position="23"/>
        <end position="74"/>
    </location>
</feature>
<dbReference type="PANTHER" id="PTHR30290">
    <property type="entry name" value="PERIPLASMIC BINDING COMPONENT OF ABC TRANSPORTER"/>
    <property type="match status" value="1"/>
</dbReference>
<dbReference type="Pfam" id="PF00496">
    <property type="entry name" value="SBP_bac_5"/>
    <property type="match status" value="1"/>
</dbReference>
<dbReference type="SUPFAM" id="SSF53850">
    <property type="entry name" value="Periplasmic binding protein-like II"/>
    <property type="match status" value="1"/>
</dbReference>
<sequence length="675" mass="70989">MTRTRAVTLTALVAASAMVFAACSSSPGQSTPSSSSASSSSTPAASGSSSAAPVSSGAPSSGAATSGAATSGAPQYTPQPAGSEGCGKPHGPYTDPGEPKGAVTTGSAELATSWNNITSHGNSVYNANPQYLTQAQENYYDKDLNLVNNDQFIQCVVVSKSPLTVKYTINAAAKWSDGVPVTAADLILAWGAQSGNFNTGEVKTDKDGNPIANTSAVAFDSQSQGLALITKFPEASADNKSLTVVYDEPFVDYALNLTVGVPAHVTAMHALGMTDAAAATTALVAAFKNKKTADLVKIANFWNTGFDFTALPSDKSLYLSDGAYLLTDFKANQYMTFTANPDYTWGPKPTVKTITYQYLPDATAAVQAIANGEVAIYEPEHPTADTTKGLAALSGQGVKYSVGVGGSYEHVDLVFNNGGPFDPKTYGGDATKALEVRQAFLKVIPRQGILDRLVKPINPSAVLRDSFTQVPGSPLYDTVTKSNGMSAYDTVDIAGAKALLAKAGVTNLKVRFLYSATNPVRGQEFALIAASAKEAGITLVDGKDPNWSSNLPNIAKYDASLFAWQNTNLGIAQIPPNYLGKDSVSKTWGQNNYGQFNNAQVNKDMTTLNVTSDPTKQNKLIESTEKELVANAFGTILYQYPDIVGYDSTKISNVSSVPVSPGVFYNFWEWKLAGS</sequence>
<dbReference type="PANTHER" id="PTHR30290:SF65">
    <property type="entry name" value="MONOACYL PHOSPHATIDYLINOSITOL TETRAMANNOSIDE-BINDING PROTEIN LPQW-RELATED"/>
    <property type="match status" value="1"/>
</dbReference>
<evidence type="ECO:0000256" key="1">
    <source>
        <dbReference type="SAM" id="MobiDB-lite"/>
    </source>
</evidence>
<dbReference type="Gene3D" id="3.40.190.10">
    <property type="entry name" value="Periplasmic binding protein-like II"/>
    <property type="match status" value="1"/>
</dbReference>
<dbReference type="Gene3D" id="3.10.105.10">
    <property type="entry name" value="Dipeptide-binding Protein, Domain 3"/>
    <property type="match status" value="1"/>
</dbReference>
<keyword evidence="2" id="KW-0732">Signal</keyword>
<protein>
    <submittedName>
        <fullName evidence="4">Peptide/nickel transport system substrate-binding protein</fullName>
    </submittedName>
</protein>
<dbReference type="GO" id="GO:0015833">
    <property type="term" value="P:peptide transport"/>
    <property type="evidence" value="ECO:0007669"/>
    <property type="project" value="TreeGrafter"/>
</dbReference>
<dbReference type="GO" id="GO:1904680">
    <property type="term" value="F:peptide transmembrane transporter activity"/>
    <property type="evidence" value="ECO:0007669"/>
    <property type="project" value="TreeGrafter"/>
</dbReference>
<name>A0A1H0IAK7_9ACTN</name>
<dbReference type="EMBL" id="LT629710">
    <property type="protein sequence ID" value="SDO28438.1"/>
    <property type="molecule type" value="Genomic_DNA"/>
</dbReference>
<organism evidence="4 5">
    <name type="scientific">Nakamurella panacisegetis</name>
    <dbReference type="NCBI Taxonomy" id="1090615"/>
    <lineage>
        <taxon>Bacteria</taxon>
        <taxon>Bacillati</taxon>
        <taxon>Actinomycetota</taxon>
        <taxon>Actinomycetes</taxon>
        <taxon>Nakamurellales</taxon>
        <taxon>Nakamurellaceae</taxon>
        <taxon>Nakamurella</taxon>
    </lineage>
</organism>
<accession>A0A1H0IAK7</accession>
<feature type="region of interest" description="Disordered" evidence="1">
    <location>
        <begin position="23"/>
        <end position="105"/>
    </location>
</feature>
<dbReference type="InterPro" id="IPR000914">
    <property type="entry name" value="SBP_5_dom"/>
</dbReference>
<evidence type="ECO:0000259" key="3">
    <source>
        <dbReference type="Pfam" id="PF00496"/>
    </source>
</evidence>
<dbReference type="AlphaFoldDB" id="A0A1H0IAK7"/>
<feature type="chain" id="PRO_5039605141" evidence="2">
    <location>
        <begin position="22"/>
        <end position="675"/>
    </location>
</feature>
<proteinExistence type="predicted"/>
<reference evidence="4 5" key="1">
    <citation type="submission" date="2016-10" db="EMBL/GenBank/DDBJ databases">
        <authorList>
            <person name="de Groot N.N."/>
        </authorList>
    </citation>
    <scope>NUCLEOTIDE SEQUENCE [LARGE SCALE GENOMIC DNA]</scope>
    <source>
        <strain evidence="5">P4-7,KCTC 19426,CECT 7604</strain>
    </source>
</reference>
<evidence type="ECO:0000313" key="4">
    <source>
        <dbReference type="EMBL" id="SDO28438.1"/>
    </source>
</evidence>
<keyword evidence="5" id="KW-1185">Reference proteome</keyword>